<keyword evidence="5" id="KW-1185">Reference proteome</keyword>
<comment type="caution">
    <text evidence="4">The sequence shown here is derived from an EMBL/GenBank/DDBJ whole genome shotgun (WGS) entry which is preliminary data.</text>
</comment>
<feature type="coiled-coil region" evidence="2">
    <location>
        <begin position="81"/>
        <end position="108"/>
    </location>
</feature>
<sequence>MLPPSLVDLTLARLSSPRLVNPKLCLRLGNVRHMQQAALAFKETTYDPPANYPLSGSGSSKYQLTNQKTRSAGTGLKIRSKKATKDVASELEQKVQALEKVAQIEESAFDGPTFSEEDLSAFYEEILEHPSMTEEIVEADEPEALAIHDPEVQLRQDLSVVEELHLRLEVNRLDQMPQAEIGSTSLAETLRRHTGTTTLVENSRAEIMPESFMPIHRRALRQIQNIFGQLQSLQSVDIPIGLLSYGEWEAIYRVCRHVGDGEGIETTLELMKLSKVDVTEEHVNGVLEMYSESGNVLGVERCLSRFVEGSPNETQRHLHIKTHLNACPLSLGTIPESALSTLHAYEQRNLAPAQKTYSKIISHLFSIPSSASQAQAWDLFTHMRYVAHPNPDPVLYTSMIRACASPYHTTRTSEPERALDLWYEMTVEKNIPPTTGAYNAIILACARSGSKQYVSEAFRLAKQMLDSHRDAYGRPAFAPDRKTFIALLEGAKRVGDLARARWMLVELVSGRSRDVGVDEEVMMNVFHAYTTYNPPFKRSLARIVDENEGTAPEVSNVNAPEKQSSKTDVQVQHARSFTHVPPQSSTEVLHEVDTLFHRILEDNGILPSSDSDAVFPSETRFDGVQLTTRLVNSYLSVHYKHSTIESSRNLFGKIFEEAGVEKNARSYLEAMQSCAMSKKHERDAALKFADELYEAWAEIEEKDKGKIYARTVESFHTAYIKTLAINNNLDRAMSHIRHFVSLYPPSSIRDPTTYTKSVLQSTQTRLVGARPLVRISSPIEVPDDSVPPLFTFKDLRVVHQRLVIRGNRPKDVAYITYVCKAYEWALRVRRNERMKAKPPKEKAGITIVGEDLRAEEEKED</sequence>
<feature type="compositionally biased region" description="Polar residues" evidence="3">
    <location>
        <begin position="54"/>
        <end position="72"/>
    </location>
</feature>
<evidence type="ECO:0008006" key="6">
    <source>
        <dbReference type="Google" id="ProtNLM"/>
    </source>
</evidence>
<dbReference type="Proteomes" id="UP001498398">
    <property type="component" value="Unassembled WGS sequence"/>
</dbReference>
<dbReference type="EMBL" id="JBANRG010000061">
    <property type="protein sequence ID" value="KAK7441821.1"/>
    <property type="molecule type" value="Genomic_DNA"/>
</dbReference>
<accession>A0ABR1IX93</accession>
<dbReference type="InterPro" id="IPR011990">
    <property type="entry name" value="TPR-like_helical_dom_sf"/>
</dbReference>
<evidence type="ECO:0000256" key="2">
    <source>
        <dbReference type="SAM" id="Coils"/>
    </source>
</evidence>
<evidence type="ECO:0000256" key="3">
    <source>
        <dbReference type="SAM" id="MobiDB-lite"/>
    </source>
</evidence>
<keyword evidence="2" id="KW-0175">Coiled coil</keyword>
<keyword evidence="1" id="KW-0677">Repeat</keyword>
<dbReference type="Gene3D" id="1.25.40.10">
    <property type="entry name" value="Tetratricopeptide repeat domain"/>
    <property type="match status" value="1"/>
</dbReference>
<reference evidence="4 5" key="1">
    <citation type="submission" date="2024-01" db="EMBL/GenBank/DDBJ databases">
        <title>A draft genome for the cacao thread blight pathogen Marasmiellus scandens.</title>
        <authorList>
            <person name="Baruah I.K."/>
            <person name="Leung J."/>
            <person name="Bukari Y."/>
            <person name="Amoako-Attah I."/>
            <person name="Meinhardt L.W."/>
            <person name="Bailey B.A."/>
            <person name="Cohen S.P."/>
        </authorList>
    </citation>
    <scope>NUCLEOTIDE SEQUENCE [LARGE SCALE GENOMIC DNA]</scope>
    <source>
        <strain evidence="4 5">GH-19</strain>
    </source>
</reference>
<evidence type="ECO:0000256" key="1">
    <source>
        <dbReference type="ARBA" id="ARBA00022737"/>
    </source>
</evidence>
<name>A0ABR1IX93_9AGAR</name>
<feature type="region of interest" description="Disordered" evidence="3">
    <location>
        <begin position="51"/>
        <end position="76"/>
    </location>
</feature>
<evidence type="ECO:0000313" key="5">
    <source>
        <dbReference type="Proteomes" id="UP001498398"/>
    </source>
</evidence>
<proteinExistence type="predicted"/>
<evidence type="ECO:0000313" key="4">
    <source>
        <dbReference type="EMBL" id="KAK7441821.1"/>
    </source>
</evidence>
<gene>
    <name evidence="4" type="ORF">VKT23_016483</name>
</gene>
<dbReference type="PANTHER" id="PTHR47941">
    <property type="entry name" value="PENTATRICOPEPTIDE REPEAT-CONTAINING PROTEIN 3, MITOCHONDRIAL"/>
    <property type="match status" value="1"/>
</dbReference>
<organism evidence="4 5">
    <name type="scientific">Marasmiellus scandens</name>
    <dbReference type="NCBI Taxonomy" id="2682957"/>
    <lineage>
        <taxon>Eukaryota</taxon>
        <taxon>Fungi</taxon>
        <taxon>Dikarya</taxon>
        <taxon>Basidiomycota</taxon>
        <taxon>Agaricomycotina</taxon>
        <taxon>Agaricomycetes</taxon>
        <taxon>Agaricomycetidae</taxon>
        <taxon>Agaricales</taxon>
        <taxon>Marasmiineae</taxon>
        <taxon>Omphalotaceae</taxon>
        <taxon>Marasmiellus</taxon>
    </lineage>
</organism>
<protein>
    <recommendedName>
        <fullName evidence="6">Mitochondrial group I intron splicing factor CCM1</fullName>
    </recommendedName>
</protein>